<comment type="similarity">
    <text evidence="11 13">Belongs to the TonB-dependent receptor family.</text>
</comment>
<evidence type="ECO:0000256" key="11">
    <source>
        <dbReference type="PROSITE-ProRule" id="PRU01360"/>
    </source>
</evidence>
<evidence type="ECO:0000256" key="6">
    <source>
        <dbReference type="ARBA" id="ARBA00023004"/>
    </source>
</evidence>
<evidence type="ECO:0000256" key="9">
    <source>
        <dbReference type="ARBA" id="ARBA00023136"/>
    </source>
</evidence>
<dbReference type="RefSeq" id="WP_180676602.1">
    <property type="nucleotide sequence ID" value="NZ_JACCKA010000001.1"/>
</dbReference>
<evidence type="ECO:0000256" key="14">
    <source>
        <dbReference type="SAM" id="SignalP"/>
    </source>
</evidence>
<evidence type="ECO:0000256" key="3">
    <source>
        <dbReference type="ARBA" id="ARBA00022452"/>
    </source>
</evidence>
<evidence type="ECO:0000256" key="5">
    <source>
        <dbReference type="ARBA" id="ARBA00022692"/>
    </source>
</evidence>
<dbReference type="Gene3D" id="2.40.170.20">
    <property type="entry name" value="TonB-dependent receptor, beta-barrel domain"/>
    <property type="match status" value="1"/>
</dbReference>
<dbReference type="InterPro" id="IPR012910">
    <property type="entry name" value="Plug_dom"/>
</dbReference>
<dbReference type="EMBL" id="JACCKA010000001">
    <property type="protein sequence ID" value="NZA24792.1"/>
    <property type="molecule type" value="Genomic_DNA"/>
</dbReference>
<dbReference type="Proteomes" id="UP000578091">
    <property type="component" value="Unassembled WGS sequence"/>
</dbReference>
<evidence type="ECO:0000256" key="13">
    <source>
        <dbReference type="RuleBase" id="RU003357"/>
    </source>
</evidence>
<dbReference type="PROSITE" id="PS52016">
    <property type="entry name" value="TONB_DEPENDENT_REC_3"/>
    <property type="match status" value="1"/>
</dbReference>
<feature type="signal peptide" evidence="14">
    <location>
        <begin position="1"/>
        <end position="37"/>
    </location>
</feature>
<feature type="short sequence motif" description="TonB box" evidence="12">
    <location>
        <begin position="54"/>
        <end position="60"/>
    </location>
</feature>
<keyword evidence="14" id="KW-0732">Signal</keyword>
<evidence type="ECO:0000256" key="10">
    <source>
        <dbReference type="ARBA" id="ARBA00023237"/>
    </source>
</evidence>
<sequence length="779" mass="84024">MKRAGEMGIHGRAPQRRPLFVATAAALALLASATAIAQESSPAGVEDRATELDTVVVTANKRVENVREVGASITLIGERQLENMAANSLSDYADYVPGLQVQDNGVPGLTAVSMRGIAAISSGATVASYLDEVPLGSSGLYQAANTLNLDLLPYDIERVEVTRGPQGTLYGAGAIGGLLKYVSREPDPVASEFRIGGGVSSVKKGGTGWNGRFGANLPLVDDRMAVRVGYAYNDLPGYTDSQHDGREDINGGTQSSARIAFGWSGDAFNLRLSAMRQELDFDDRASVALNPATGRQMFGEVVDQLWAPRPFSKDIDLYALTLDWDLGWADVVSATGWSDTKTVDQIDSTLQFGEITNLLLGLPEPGSSYARYSLDLEKFTQEFRLTSKSGGRFEWMLGAFYTKEDGVQGQHVWLGQRDGSPLPAPLDAMFGTAALLALPSSYKETALFANGSWRVTDRLKIDAGVRQARNDQTFSQDVTEGFLVELGSSPGSSSEDVFTWSLSPQFKLGDDTMLYARAATGYQPGGPNVALPGMPPSVDSSMLASYELGLKSQFADRRVQLDLAAFRIDWEDIQVGVQFEGIGGLVNGGEASSEGLELSALFRATDRLQLGLNGAYTRARVKNDFQSTVIPQDGFDVILNTGLAGDRMPYVPKLAWSATAEYYFDLPRGWNGSVGGAFRHVGDRVAGTSNRQQVVLADGTVLQDDITPPLDVGSYEALDLYARIGNGNWSVRTYVNNVADERGWSSMGRAESALTGEVVQLRAVPIQPRTWGVEFDYRF</sequence>
<evidence type="ECO:0000313" key="18">
    <source>
        <dbReference type="Proteomes" id="UP000578091"/>
    </source>
</evidence>
<evidence type="ECO:0000256" key="12">
    <source>
        <dbReference type="PROSITE-ProRule" id="PRU10143"/>
    </source>
</evidence>
<keyword evidence="7" id="KW-0406">Ion transport</keyword>
<dbReference type="InterPro" id="IPR000531">
    <property type="entry name" value="Beta-barrel_TonB"/>
</dbReference>
<evidence type="ECO:0000256" key="7">
    <source>
        <dbReference type="ARBA" id="ARBA00023065"/>
    </source>
</evidence>
<dbReference type="Pfam" id="PF07715">
    <property type="entry name" value="Plug"/>
    <property type="match status" value="1"/>
</dbReference>
<dbReference type="CDD" id="cd01347">
    <property type="entry name" value="ligand_gated_channel"/>
    <property type="match status" value="1"/>
</dbReference>
<comment type="caution">
    <text evidence="17">The sequence shown here is derived from an EMBL/GenBank/DDBJ whole genome shotgun (WGS) entry which is preliminary data.</text>
</comment>
<dbReference type="PROSITE" id="PS00430">
    <property type="entry name" value="TONB_DEPENDENT_REC_1"/>
    <property type="match status" value="1"/>
</dbReference>
<comment type="subcellular location">
    <subcellularLocation>
        <location evidence="1 11">Cell outer membrane</location>
        <topology evidence="1 11">Multi-pass membrane protein</topology>
    </subcellularLocation>
</comment>
<evidence type="ECO:0000256" key="1">
    <source>
        <dbReference type="ARBA" id="ARBA00004571"/>
    </source>
</evidence>
<feature type="domain" description="TonB-dependent receptor plug" evidence="16">
    <location>
        <begin position="66"/>
        <end position="177"/>
    </location>
</feature>
<dbReference type="SUPFAM" id="SSF56935">
    <property type="entry name" value="Porins"/>
    <property type="match status" value="1"/>
</dbReference>
<feature type="chain" id="PRO_5032685386" evidence="14">
    <location>
        <begin position="38"/>
        <end position="779"/>
    </location>
</feature>
<keyword evidence="4" id="KW-0410">Iron transport</keyword>
<accession>A0A853J7Q6</accession>
<dbReference type="InterPro" id="IPR036942">
    <property type="entry name" value="Beta-barrel_TonB_sf"/>
</dbReference>
<dbReference type="InterPro" id="IPR039426">
    <property type="entry name" value="TonB-dep_rcpt-like"/>
</dbReference>
<evidence type="ECO:0000259" key="16">
    <source>
        <dbReference type="Pfam" id="PF07715"/>
    </source>
</evidence>
<dbReference type="Pfam" id="PF00593">
    <property type="entry name" value="TonB_dep_Rec_b-barrel"/>
    <property type="match status" value="1"/>
</dbReference>
<keyword evidence="3 11" id="KW-1134">Transmembrane beta strand</keyword>
<evidence type="ECO:0000256" key="2">
    <source>
        <dbReference type="ARBA" id="ARBA00022448"/>
    </source>
</evidence>
<feature type="domain" description="TonB-dependent receptor-like beta-barrel" evidence="15">
    <location>
        <begin position="310"/>
        <end position="738"/>
    </location>
</feature>
<keyword evidence="2 11" id="KW-0813">Transport</keyword>
<name>A0A853J7Q6_9GAMM</name>
<keyword evidence="5 11" id="KW-0812">Transmembrane</keyword>
<reference evidence="17 18" key="1">
    <citation type="submission" date="2020-07" db="EMBL/GenBank/DDBJ databases">
        <title>Luteimonas sp. SJ-92.</title>
        <authorList>
            <person name="Huang X.-X."/>
            <person name="Xu L."/>
            <person name="Sun J.-Q."/>
        </authorList>
    </citation>
    <scope>NUCLEOTIDE SEQUENCE [LARGE SCALE GENOMIC DNA]</scope>
    <source>
        <strain evidence="17 18">SJ-92</strain>
    </source>
</reference>
<keyword evidence="17" id="KW-0675">Receptor</keyword>
<dbReference type="GO" id="GO:0009279">
    <property type="term" value="C:cell outer membrane"/>
    <property type="evidence" value="ECO:0007669"/>
    <property type="project" value="UniProtKB-SubCell"/>
</dbReference>
<evidence type="ECO:0000256" key="4">
    <source>
        <dbReference type="ARBA" id="ARBA00022496"/>
    </source>
</evidence>
<proteinExistence type="inferred from homology"/>
<keyword evidence="10 11" id="KW-0998">Cell outer membrane</keyword>
<evidence type="ECO:0000313" key="17">
    <source>
        <dbReference type="EMBL" id="NZA24792.1"/>
    </source>
</evidence>
<evidence type="ECO:0000256" key="8">
    <source>
        <dbReference type="ARBA" id="ARBA00023077"/>
    </source>
</evidence>
<keyword evidence="18" id="KW-1185">Reference proteome</keyword>
<keyword evidence="6" id="KW-0408">Iron</keyword>
<dbReference type="PANTHER" id="PTHR32552">
    <property type="entry name" value="FERRICHROME IRON RECEPTOR-RELATED"/>
    <property type="match status" value="1"/>
</dbReference>
<organism evidence="17 18">
    <name type="scientific">Luteimonas salinisoli</name>
    <dbReference type="NCBI Taxonomy" id="2752307"/>
    <lineage>
        <taxon>Bacteria</taxon>
        <taxon>Pseudomonadati</taxon>
        <taxon>Pseudomonadota</taxon>
        <taxon>Gammaproteobacteria</taxon>
        <taxon>Lysobacterales</taxon>
        <taxon>Lysobacteraceae</taxon>
        <taxon>Luteimonas</taxon>
    </lineage>
</organism>
<keyword evidence="8 12" id="KW-0798">TonB box</keyword>
<dbReference type="AlphaFoldDB" id="A0A853J7Q6"/>
<dbReference type="PANTHER" id="PTHR32552:SF81">
    <property type="entry name" value="TONB-DEPENDENT OUTER MEMBRANE RECEPTOR"/>
    <property type="match status" value="1"/>
</dbReference>
<keyword evidence="9 11" id="KW-0472">Membrane</keyword>
<dbReference type="InterPro" id="IPR010916">
    <property type="entry name" value="TonB_box_CS"/>
</dbReference>
<evidence type="ECO:0000259" key="15">
    <source>
        <dbReference type="Pfam" id="PF00593"/>
    </source>
</evidence>
<protein>
    <submittedName>
        <fullName evidence="17">TonB-dependent receptor</fullName>
    </submittedName>
</protein>
<gene>
    <name evidence="17" type="ORF">H0E84_00180</name>
</gene>
<dbReference type="GO" id="GO:0006826">
    <property type="term" value="P:iron ion transport"/>
    <property type="evidence" value="ECO:0007669"/>
    <property type="project" value="UniProtKB-KW"/>
</dbReference>